<name>A0ABW7SM21_9ACTN</name>
<dbReference type="Proteomes" id="UP001611075">
    <property type="component" value="Unassembled WGS sequence"/>
</dbReference>
<organism evidence="1 2">
    <name type="scientific">Micromonospora rubida</name>
    <dbReference type="NCBI Taxonomy" id="2697657"/>
    <lineage>
        <taxon>Bacteria</taxon>
        <taxon>Bacillati</taxon>
        <taxon>Actinomycetota</taxon>
        <taxon>Actinomycetes</taxon>
        <taxon>Micromonosporales</taxon>
        <taxon>Micromonosporaceae</taxon>
        <taxon>Micromonospora</taxon>
    </lineage>
</organism>
<evidence type="ECO:0000313" key="1">
    <source>
        <dbReference type="EMBL" id="MFI0793931.1"/>
    </source>
</evidence>
<reference evidence="1 2" key="1">
    <citation type="submission" date="2024-10" db="EMBL/GenBank/DDBJ databases">
        <title>The Natural Products Discovery Center: Release of the First 8490 Sequenced Strains for Exploring Actinobacteria Biosynthetic Diversity.</title>
        <authorList>
            <person name="Kalkreuter E."/>
            <person name="Kautsar S.A."/>
            <person name="Yang D."/>
            <person name="Bader C.D."/>
            <person name="Teijaro C.N."/>
            <person name="Fluegel L."/>
            <person name="Davis C.M."/>
            <person name="Simpson J.R."/>
            <person name="Lauterbach L."/>
            <person name="Steele A.D."/>
            <person name="Gui C."/>
            <person name="Meng S."/>
            <person name="Li G."/>
            <person name="Viehrig K."/>
            <person name="Ye F."/>
            <person name="Su P."/>
            <person name="Kiefer A.F."/>
            <person name="Nichols A."/>
            <person name="Cepeda A.J."/>
            <person name="Yan W."/>
            <person name="Fan B."/>
            <person name="Jiang Y."/>
            <person name="Adhikari A."/>
            <person name="Zheng C.-J."/>
            <person name="Schuster L."/>
            <person name="Cowan T.M."/>
            <person name="Smanski M.J."/>
            <person name="Chevrette M.G."/>
            <person name="De Carvalho L.P.S."/>
            <person name="Shen B."/>
        </authorList>
    </citation>
    <scope>NUCLEOTIDE SEQUENCE [LARGE SCALE GENOMIC DNA]</scope>
    <source>
        <strain evidence="1 2">NPDC021253</strain>
    </source>
</reference>
<comment type="caution">
    <text evidence="1">The sequence shown here is derived from an EMBL/GenBank/DDBJ whole genome shotgun (WGS) entry which is preliminary data.</text>
</comment>
<proteinExistence type="predicted"/>
<sequence length="55" mass="5892">MCGGEGGGATCGGSGFFLGWLTFATAYRDTNFGLWLNSKDGYVDRLLLRPVIDLT</sequence>
<keyword evidence="2" id="KW-1185">Reference proteome</keyword>
<gene>
    <name evidence="1" type="ORF">ACH4OY_14755</name>
</gene>
<accession>A0ABW7SM21</accession>
<dbReference type="EMBL" id="JBIRPU010000008">
    <property type="protein sequence ID" value="MFI0793931.1"/>
    <property type="molecule type" value="Genomic_DNA"/>
</dbReference>
<evidence type="ECO:0000313" key="2">
    <source>
        <dbReference type="Proteomes" id="UP001611075"/>
    </source>
</evidence>
<dbReference type="RefSeq" id="WP_396679791.1">
    <property type="nucleotide sequence ID" value="NZ_JBIRPU010000008.1"/>
</dbReference>
<protein>
    <submittedName>
        <fullName evidence="1">Uncharacterized protein</fullName>
    </submittedName>
</protein>